<sequence>MGKKLTAGDPPSLPNVNNDALNYTYTFLSRLIKQDFKNAKAMVDHSNISDAKLAAMCIIFEEAAYKIDKEKPLRSLFMRDTAAGFYANVVSSDGEKSAQFSIITQRQKKSDSWRVYEINLDQLLGDYAKRVSGGDIYYSPLLKNPHGGDTLVIYFEFDSEGLTPRTQKQLSIVTRLLKLDPNKAITISGHTDAKGSKEYNANLSAQRAQAVKDFFATHGVSPEQVITESHGSQHPRVSNTLTDGSDNPDGRRANRRTEIYLDF</sequence>
<dbReference type="SUPFAM" id="SSF103088">
    <property type="entry name" value="OmpA-like"/>
    <property type="match status" value="1"/>
</dbReference>
<dbReference type="PANTHER" id="PTHR30329">
    <property type="entry name" value="STATOR ELEMENT OF FLAGELLAR MOTOR COMPLEX"/>
    <property type="match status" value="1"/>
</dbReference>
<comment type="subcellular location">
    <subcellularLocation>
        <location evidence="1">Cell outer membrane</location>
    </subcellularLocation>
</comment>
<dbReference type="InterPro" id="IPR050330">
    <property type="entry name" value="Bact_OuterMem_StrucFunc"/>
</dbReference>
<evidence type="ECO:0000256" key="4">
    <source>
        <dbReference type="PROSITE-ProRule" id="PRU00473"/>
    </source>
</evidence>
<feature type="compositionally biased region" description="Polar residues" evidence="5">
    <location>
        <begin position="226"/>
        <end position="245"/>
    </location>
</feature>
<keyword evidence="8" id="KW-1185">Reference proteome</keyword>
<feature type="region of interest" description="Disordered" evidence="5">
    <location>
        <begin position="226"/>
        <end position="256"/>
    </location>
</feature>
<dbReference type="Pfam" id="PF00691">
    <property type="entry name" value="OmpA"/>
    <property type="match status" value="1"/>
</dbReference>
<dbReference type="PANTHER" id="PTHR30329:SF21">
    <property type="entry name" value="LIPOPROTEIN YIAD-RELATED"/>
    <property type="match status" value="1"/>
</dbReference>
<evidence type="ECO:0000256" key="5">
    <source>
        <dbReference type="SAM" id="MobiDB-lite"/>
    </source>
</evidence>
<evidence type="ECO:0000259" key="6">
    <source>
        <dbReference type="PROSITE" id="PS51123"/>
    </source>
</evidence>
<comment type="caution">
    <text evidence="7">The sequence shown here is derived from an EMBL/GenBank/DDBJ whole genome shotgun (WGS) entry which is preliminary data.</text>
</comment>
<proteinExistence type="predicted"/>
<dbReference type="GO" id="GO:0009279">
    <property type="term" value="C:cell outer membrane"/>
    <property type="evidence" value="ECO:0007669"/>
    <property type="project" value="UniProtKB-SubCell"/>
</dbReference>
<dbReference type="CDD" id="cd07185">
    <property type="entry name" value="OmpA_C-like"/>
    <property type="match status" value="1"/>
</dbReference>
<dbReference type="InterPro" id="IPR006664">
    <property type="entry name" value="OMP_bac"/>
</dbReference>
<evidence type="ECO:0000256" key="2">
    <source>
        <dbReference type="ARBA" id="ARBA00023136"/>
    </source>
</evidence>
<keyword evidence="2 4" id="KW-0472">Membrane</keyword>
<dbReference type="PRINTS" id="PR01021">
    <property type="entry name" value="OMPADOMAIN"/>
</dbReference>
<reference evidence="7 8" key="1">
    <citation type="submission" date="2016-12" db="EMBL/GenBank/DDBJ databases">
        <title>Study of bacterial adaptation to deep sea.</title>
        <authorList>
            <person name="Song J."/>
            <person name="Yoshizawa S."/>
            <person name="Kogure K."/>
        </authorList>
    </citation>
    <scope>NUCLEOTIDE SEQUENCE [LARGE SCALE GENOMIC DNA]</scope>
    <source>
        <strain evidence="7 8">SAORIC-165</strain>
    </source>
</reference>
<name>A0A2S7U235_9BACT</name>
<protein>
    <recommendedName>
        <fullName evidence="6">OmpA-like domain-containing protein</fullName>
    </recommendedName>
</protein>
<dbReference type="InterPro" id="IPR006665">
    <property type="entry name" value="OmpA-like"/>
</dbReference>
<feature type="domain" description="OmpA-like" evidence="6">
    <location>
        <begin position="142"/>
        <end position="263"/>
    </location>
</feature>
<evidence type="ECO:0000256" key="3">
    <source>
        <dbReference type="ARBA" id="ARBA00023237"/>
    </source>
</evidence>
<evidence type="ECO:0000313" key="8">
    <source>
        <dbReference type="Proteomes" id="UP000239907"/>
    </source>
</evidence>
<organism evidence="7 8">
    <name type="scientific">Rubritalea profundi</name>
    <dbReference type="NCBI Taxonomy" id="1658618"/>
    <lineage>
        <taxon>Bacteria</taxon>
        <taxon>Pseudomonadati</taxon>
        <taxon>Verrucomicrobiota</taxon>
        <taxon>Verrucomicrobiia</taxon>
        <taxon>Verrucomicrobiales</taxon>
        <taxon>Rubritaleaceae</taxon>
        <taxon>Rubritalea</taxon>
    </lineage>
</organism>
<dbReference type="EMBL" id="MQWA01000001">
    <property type="protein sequence ID" value="PQJ28511.1"/>
    <property type="molecule type" value="Genomic_DNA"/>
</dbReference>
<gene>
    <name evidence="7" type="ORF">BSZ32_08310</name>
</gene>
<dbReference type="Gene3D" id="3.30.1330.60">
    <property type="entry name" value="OmpA-like domain"/>
    <property type="match status" value="1"/>
</dbReference>
<dbReference type="PROSITE" id="PS01068">
    <property type="entry name" value="OMPA_1"/>
    <property type="match status" value="1"/>
</dbReference>
<dbReference type="PROSITE" id="PS51123">
    <property type="entry name" value="OMPA_2"/>
    <property type="match status" value="1"/>
</dbReference>
<dbReference type="AlphaFoldDB" id="A0A2S7U235"/>
<dbReference type="InterPro" id="IPR006690">
    <property type="entry name" value="OMPA-like_CS"/>
</dbReference>
<dbReference type="InterPro" id="IPR036737">
    <property type="entry name" value="OmpA-like_sf"/>
</dbReference>
<evidence type="ECO:0000313" key="7">
    <source>
        <dbReference type="EMBL" id="PQJ28511.1"/>
    </source>
</evidence>
<dbReference type="Proteomes" id="UP000239907">
    <property type="component" value="Unassembled WGS sequence"/>
</dbReference>
<keyword evidence="3" id="KW-0998">Cell outer membrane</keyword>
<accession>A0A2S7U235</accession>
<evidence type="ECO:0000256" key="1">
    <source>
        <dbReference type="ARBA" id="ARBA00004442"/>
    </source>
</evidence>